<organism evidence="2 3">
    <name type="scientific">Anaerovibrio slackiae</name>
    <dbReference type="NCBI Taxonomy" id="2652309"/>
    <lineage>
        <taxon>Bacteria</taxon>
        <taxon>Bacillati</taxon>
        <taxon>Bacillota</taxon>
        <taxon>Negativicutes</taxon>
        <taxon>Selenomonadales</taxon>
        <taxon>Selenomonadaceae</taxon>
        <taxon>Anaerovibrio</taxon>
    </lineage>
</organism>
<dbReference type="EMBL" id="VUNR01000047">
    <property type="protein sequence ID" value="MSU10032.1"/>
    <property type="molecule type" value="Genomic_DNA"/>
</dbReference>
<dbReference type="Proteomes" id="UP000433181">
    <property type="component" value="Unassembled WGS sequence"/>
</dbReference>
<dbReference type="InterPro" id="IPR036513">
    <property type="entry name" value="STAS_dom_sf"/>
</dbReference>
<dbReference type="SUPFAM" id="SSF52091">
    <property type="entry name" value="SpoIIaa-like"/>
    <property type="match status" value="1"/>
</dbReference>
<proteinExistence type="predicted"/>
<dbReference type="CDD" id="cd07043">
    <property type="entry name" value="STAS_anti-anti-sigma_factors"/>
    <property type="match status" value="1"/>
</dbReference>
<evidence type="ECO:0000259" key="1">
    <source>
        <dbReference type="Pfam" id="PF01740"/>
    </source>
</evidence>
<protein>
    <submittedName>
        <fullName evidence="2">STAS domain-containing protein</fullName>
    </submittedName>
</protein>
<dbReference type="Pfam" id="PF01740">
    <property type="entry name" value="STAS"/>
    <property type="match status" value="1"/>
</dbReference>
<reference evidence="2 3" key="1">
    <citation type="submission" date="2019-08" db="EMBL/GenBank/DDBJ databases">
        <title>In-depth cultivation of the pig gut microbiome towards novel bacterial diversity and tailored functional studies.</title>
        <authorList>
            <person name="Wylensek D."/>
            <person name="Hitch T.C.A."/>
            <person name="Clavel T."/>
        </authorList>
    </citation>
    <scope>NUCLEOTIDE SEQUENCE [LARGE SCALE GENOMIC DNA]</scope>
    <source>
        <strain evidence="2 3">WCA-693-APC-5D-A</strain>
    </source>
</reference>
<evidence type="ECO:0000313" key="2">
    <source>
        <dbReference type="EMBL" id="MSU10032.1"/>
    </source>
</evidence>
<dbReference type="InterPro" id="IPR002645">
    <property type="entry name" value="STAS_dom"/>
</dbReference>
<dbReference type="RefSeq" id="WP_154408197.1">
    <property type="nucleotide sequence ID" value="NZ_JBGVJD010000351.1"/>
</dbReference>
<accession>A0A6I2UM55</accession>
<comment type="caution">
    <text evidence="2">The sequence shown here is derived from an EMBL/GenBank/DDBJ whole genome shotgun (WGS) entry which is preliminary data.</text>
</comment>
<keyword evidence="3" id="KW-1185">Reference proteome</keyword>
<dbReference type="GeneID" id="96780000"/>
<dbReference type="Gene3D" id="3.30.750.24">
    <property type="entry name" value="STAS domain"/>
    <property type="match status" value="1"/>
</dbReference>
<gene>
    <name evidence="2" type="ORF">FYJ84_13790</name>
</gene>
<evidence type="ECO:0000313" key="3">
    <source>
        <dbReference type="Proteomes" id="UP000433181"/>
    </source>
</evidence>
<feature type="domain" description="STAS" evidence="1">
    <location>
        <begin position="6"/>
        <end position="88"/>
    </location>
</feature>
<sequence length="98" mass="10870">MQFITIKGDTAVLAVNGNYITTRVKAIKAEFNTARQNGCTKLLVDFQHTTLLDSTGISQLCDFRQLVQPGNFSARNAHGRVLTVLQDSMLDSWLIDRG</sequence>
<dbReference type="AlphaFoldDB" id="A0A6I2UM55"/>
<name>A0A6I2UM55_9FIRM</name>